<dbReference type="EMBL" id="CATQJL010000316">
    <property type="protein sequence ID" value="CAJ0605324.1"/>
    <property type="molecule type" value="Genomic_DNA"/>
</dbReference>
<dbReference type="GO" id="GO:0072583">
    <property type="term" value="P:clathrin-dependent endocytosis"/>
    <property type="evidence" value="ECO:0007669"/>
    <property type="project" value="TreeGrafter"/>
</dbReference>
<sequence length="379" mass="42431">MDTGYFPGANTCQKANAMKLKTNGKKVLMCWYSIPTRTSPLNGTKFSADSGDILDVSSDCHFFETLDWSENQQVAAQEPQLICYDTENGCESSSSSFLHQGNAEVTQFQLFASLASSAPSSSIAYDLLDLQDLETTSTHDYPQAITLDEFSLLLSSSFSGAANASKNANPSACSKVSHSFSLFLRFSRCSNILRSILMNTERNHSKNATTIKTTKRVEPDRSQETSEFANCECANSRISNQEKKKDVHESFEELLSLQGFSVPRRSNPTLNEIRRAEEVERLSPTSIKIQNWLNGKEGNIRALLASLNDVLWEGAGQWPHHRMAELLSRNQVKKCYHRSCLLVHPDKHVGQEHEELARAIFTELNEAWNVFAQSIHYSS</sequence>
<accession>A0AA36H7Y5</accession>
<gene>
    <name evidence="1" type="ORF">CYNAS_LOCUS17307</name>
</gene>
<dbReference type="GO" id="GO:0030276">
    <property type="term" value="F:clathrin binding"/>
    <property type="evidence" value="ECO:0007669"/>
    <property type="project" value="TreeGrafter"/>
</dbReference>
<proteinExistence type="predicted"/>
<name>A0AA36H7Y5_CYLNA</name>
<dbReference type="Gene3D" id="1.10.287.110">
    <property type="entry name" value="DnaJ domain"/>
    <property type="match status" value="1"/>
</dbReference>
<dbReference type="PANTHER" id="PTHR23172:SF19">
    <property type="entry name" value="J DOMAIN-CONTAINING PROTEIN"/>
    <property type="match status" value="1"/>
</dbReference>
<dbReference type="InterPro" id="IPR036869">
    <property type="entry name" value="J_dom_sf"/>
</dbReference>
<dbReference type="GO" id="GO:0031982">
    <property type="term" value="C:vesicle"/>
    <property type="evidence" value="ECO:0007669"/>
    <property type="project" value="TreeGrafter"/>
</dbReference>
<dbReference type="AlphaFoldDB" id="A0AA36H7Y5"/>
<dbReference type="Proteomes" id="UP001176961">
    <property type="component" value="Unassembled WGS sequence"/>
</dbReference>
<evidence type="ECO:0000313" key="2">
    <source>
        <dbReference type="Proteomes" id="UP001176961"/>
    </source>
</evidence>
<reference evidence="1" key="1">
    <citation type="submission" date="2023-07" db="EMBL/GenBank/DDBJ databases">
        <authorList>
            <consortium name="CYATHOMIX"/>
        </authorList>
    </citation>
    <scope>NUCLEOTIDE SEQUENCE</scope>
    <source>
        <strain evidence="1">N/A</strain>
    </source>
</reference>
<keyword evidence="2" id="KW-1185">Reference proteome</keyword>
<dbReference type="GO" id="GO:0005737">
    <property type="term" value="C:cytoplasm"/>
    <property type="evidence" value="ECO:0007669"/>
    <property type="project" value="TreeGrafter"/>
</dbReference>
<dbReference type="PANTHER" id="PTHR23172">
    <property type="entry name" value="AUXILIN/CYCLIN G-ASSOCIATED KINASE-RELATED"/>
    <property type="match status" value="1"/>
</dbReference>
<dbReference type="InterPro" id="IPR001623">
    <property type="entry name" value="DnaJ_domain"/>
</dbReference>
<dbReference type="CDD" id="cd06257">
    <property type="entry name" value="DnaJ"/>
    <property type="match status" value="1"/>
</dbReference>
<dbReference type="GO" id="GO:0072318">
    <property type="term" value="P:clathrin coat disassembly"/>
    <property type="evidence" value="ECO:0007669"/>
    <property type="project" value="TreeGrafter"/>
</dbReference>
<dbReference type="SUPFAM" id="SSF46565">
    <property type="entry name" value="Chaperone J-domain"/>
    <property type="match status" value="1"/>
</dbReference>
<dbReference type="FunFam" id="1.10.287.110:FF:000002">
    <property type="entry name" value="putative tyrosine-protein phosphatase auxilin isoform X2"/>
    <property type="match status" value="1"/>
</dbReference>
<organism evidence="1 2">
    <name type="scientific">Cylicocyclus nassatus</name>
    <name type="common">Nematode worm</name>
    <dbReference type="NCBI Taxonomy" id="53992"/>
    <lineage>
        <taxon>Eukaryota</taxon>
        <taxon>Metazoa</taxon>
        <taxon>Ecdysozoa</taxon>
        <taxon>Nematoda</taxon>
        <taxon>Chromadorea</taxon>
        <taxon>Rhabditida</taxon>
        <taxon>Rhabditina</taxon>
        <taxon>Rhabditomorpha</taxon>
        <taxon>Strongyloidea</taxon>
        <taxon>Strongylidae</taxon>
        <taxon>Cylicocyclus</taxon>
    </lineage>
</organism>
<evidence type="ECO:0000313" key="1">
    <source>
        <dbReference type="EMBL" id="CAJ0605324.1"/>
    </source>
</evidence>
<protein>
    <submittedName>
        <fullName evidence="1">Uncharacterized protein</fullName>
    </submittedName>
</protein>
<comment type="caution">
    <text evidence="1">The sequence shown here is derived from an EMBL/GenBank/DDBJ whole genome shotgun (WGS) entry which is preliminary data.</text>
</comment>